<organism evidence="2 3">
    <name type="scientific">Marivirga tractuosa (strain ATCC 23168 / DSM 4126 / NBRC 15989 / NCIMB 1408 / VKM B-1430 / H-43)</name>
    <name type="common">Microscilla tractuosa</name>
    <name type="synonym">Flexibacter tractuosus</name>
    <dbReference type="NCBI Taxonomy" id="643867"/>
    <lineage>
        <taxon>Bacteria</taxon>
        <taxon>Pseudomonadati</taxon>
        <taxon>Bacteroidota</taxon>
        <taxon>Cytophagia</taxon>
        <taxon>Cytophagales</taxon>
        <taxon>Marivirgaceae</taxon>
        <taxon>Marivirga</taxon>
    </lineage>
</organism>
<dbReference type="CDD" id="cd00038">
    <property type="entry name" value="CAP_ED"/>
    <property type="match status" value="1"/>
</dbReference>
<evidence type="ECO:0000259" key="1">
    <source>
        <dbReference type="PROSITE" id="PS50042"/>
    </source>
</evidence>
<dbReference type="PROSITE" id="PS50042">
    <property type="entry name" value="CNMP_BINDING_3"/>
    <property type="match status" value="1"/>
</dbReference>
<reference evidence="2 3" key="1">
    <citation type="journal article" date="2011" name="Stand. Genomic Sci.">
        <title>Complete genome sequence of Marivirga tractuosa type strain (H-43).</title>
        <authorList>
            <person name="Pagani I."/>
            <person name="Chertkov O."/>
            <person name="Lapidus A."/>
            <person name="Lucas S."/>
            <person name="Del Rio T.G."/>
            <person name="Tice H."/>
            <person name="Copeland A."/>
            <person name="Cheng J.F."/>
            <person name="Nolan M."/>
            <person name="Saunders E."/>
            <person name="Pitluck S."/>
            <person name="Held B."/>
            <person name="Goodwin L."/>
            <person name="Liolios K."/>
            <person name="Ovchinikova G."/>
            <person name="Ivanova N."/>
            <person name="Mavromatis K."/>
            <person name="Pati A."/>
            <person name="Chen A."/>
            <person name="Palaniappan K."/>
            <person name="Land M."/>
            <person name="Hauser L."/>
            <person name="Jeffries C.D."/>
            <person name="Detter J.C."/>
            <person name="Han C."/>
            <person name="Tapia R."/>
            <person name="Ngatchou-Djao O.D."/>
            <person name="Rohde M."/>
            <person name="Goker M."/>
            <person name="Spring S."/>
            <person name="Sikorski J."/>
            <person name="Woyke T."/>
            <person name="Bristow J."/>
            <person name="Eisen J.A."/>
            <person name="Markowitz V."/>
            <person name="Hugenholtz P."/>
            <person name="Klenk H.P."/>
            <person name="Kyrpides N.C."/>
        </authorList>
    </citation>
    <scope>NUCLEOTIDE SEQUENCE [LARGE SCALE GENOMIC DNA]</scope>
    <source>
        <strain evidence="3">ATCC 23168 / DSM 4126 / NBRC 15989 / NCIMB 1408 / VKM B-1430 / H-43</strain>
    </source>
</reference>
<dbReference type="AlphaFoldDB" id="E4TRH6"/>
<dbReference type="Gene3D" id="2.60.120.10">
    <property type="entry name" value="Jelly Rolls"/>
    <property type="match status" value="1"/>
</dbReference>
<protein>
    <submittedName>
        <fullName evidence="2">Transcriptional regulator, Crp/Fnr family</fullName>
    </submittedName>
</protein>
<evidence type="ECO:0000313" key="2">
    <source>
        <dbReference type="EMBL" id="ADR20710.1"/>
    </source>
</evidence>
<name>E4TRH6_MARTH</name>
<dbReference type="STRING" id="643867.Ftrac_0708"/>
<dbReference type="OrthoDB" id="667553at2"/>
<dbReference type="Proteomes" id="UP000008720">
    <property type="component" value="Chromosome"/>
</dbReference>
<dbReference type="Pfam" id="PF00027">
    <property type="entry name" value="cNMP_binding"/>
    <property type="match status" value="1"/>
</dbReference>
<dbReference type="InterPro" id="IPR014710">
    <property type="entry name" value="RmlC-like_jellyroll"/>
</dbReference>
<dbReference type="InterPro" id="IPR000595">
    <property type="entry name" value="cNMP-bd_dom"/>
</dbReference>
<dbReference type="EMBL" id="CP002349">
    <property type="protein sequence ID" value="ADR20710.1"/>
    <property type="molecule type" value="Genomic_DNA"/>
</dbReference>
<proteinExistence type="predicted"/>
<sequence>MERSTIAIPRKHDMLESIFGHARIVLLKRNEFILQEGEICNCAFYVKDGVVKHFVKDEKGTDQVIQISKESDFFYGSVVSHFTNEISYIYCQALTNTKLYCWDKKVLKELCKVSESLGQFINLQQQNFIILKHQRELSLLTKTAEGRYKEFSEKNGELFNRIPHYIIASYLNMSPEMLSRLRTKCLY</sequence>
<dbReference type="InterPro" id="IPR018490">
    <property type="entry name" value="cNMP-bd_dom_sf"/>
</dbReference>
<accession>E4TRH6</accession>
<dbReference type="eggNOG" id="COG0664">
    <property type="taxonomic scope" value="Bacteria"/>
</dbReference>
<dbReference type="KEGG" id="mtt:Ftrac_0708"/>
<evidence type="ECO:0000313" key="3">
    <source>
        <dbReference type="Proteomes" id="UP000008720"/>
    </source>
</evidence>
<gene>
    <name evidence="2" type="ordered locus">Ftrac_0708</name>
</gene>
<dbReference type="RefSeq" id="WP_013452861.1">
    <property type="nucleotide sequence ID" value="NC_014759.1"/>
</dbReference>
<dbReference type="HOGENOM" id="CLU_075053_9_2_10"/>
<keyword evidence="3" id="KW-1185">Reference proteome</keyword>
<feature type="domain" description="Cyclic nucleotide-binding" evidence="1">
    <location>
        <begin position="30"/>
        <end position="110"/>
    </location>
</feature>
<dbReference type="SUPFAM" id="SSF51206">
    <property type="entry name" value="cAMP-binding domain-like"/>
    <property type="match status" value="1"/>
</dbReference>